<dbReference type="OrthoDB" id="9769064at2"/>
<evidence type="ECO:0000256" key="13">
    <source>
        <dbReference type="PIRSR" id="PIRSR000808-1"/>
    </source>
</evidence>
<evidence type="ECO:0000256" key="4">
    <source>
        <dbReference type="ARBA" id="ARBA00012384"/>
    </source>
</evidence>
<evidence type="ECO:0000256" key="14">
    <source>
        <dbReference type="PIRSR" id="PIRSR000808-3"/>
    </source>
</evidence>
<reference evidence="18 19" key="1">
    <citation type="submission" date="2019-03" db="EMBL/GenBank/DDBJ databases">
        <title>Draft genome sequences of novel Actinobacteria.</title>
        <authorList>
            <person name="Sahin N."/>
            <person name="Ay H."/>
            <person name="Saygin H."/>
        </authorList>
    </citation>
    <scope>NUCLEOTIDE SEQUENCE [LARGE SCALE GENOMIC DNA]</scope>
    <source>
        <strain evidence="18 19">H3C3</strain>
    </source>
</reference>
<evidence type="ECO:0000313" key="18">
    <source>
        <dbReference type="EMBL" id="TDD96362.1"/>
    </source>
</evidence>
<evidence type="ECO:0000256" key="8">
    <source>
        <dbReference type="ARBA" id="ARBA00022723"/>
    </source>
</evidence>
<comment type="catalytic activity">
    <reaction evidence="1 15">
        <text>alpha-D-galactose 1-phosphate + UDP-alpha-D-glucose = alpha-D-glucose 1-phosphate + UDP-alpha-D-galactose</text>
        <dbReference type="Rhea" id="RHEA:13989"/>
        <dbReference type="ChEBI" id="CHEBI:58336"/>
        <dbReference type="ChEBI" id="CHEBI:58601"/>
        <dbReference type="ChEBI" id="CHEBI:58885"/>
        <dbReference type="ChEBI" id="CHEBI:66914"/>
        <dbReference type="EC" id="2.7.7.12"/>
    </reaction>
</comment>
<accession>A0A4R5CGI2</accession>
<dbReference type="PIRSF" id="PIRSF000808">
    <property type="entry name" value="GalT"/>
    <property type="match status" value="1"/>
</dbReference>
<dbReference type="PANTHER" id="PTHR11943:SF1">
    <property type="entry name" value="GALACTOSE-1-PHOSPHATE URIDYLYLTRANSFERASE"/>
    <property type="match status" value="1"/>
</dbReference>
<keyword evidence="19" id="KW-1185">Reference proteome</keyword>
<evidence type="ECO:0000256" key="10">
    <source>
        <dbReference type="ARBA" id="ARBA00023144"/>
    </source>
</evidence>
<dbReference type="Pfam" id="PF01087">
    <property type="entry name" value="GalP_UDP_transf"/>
    <property type="match status" value="1"/>
</dbReference>
<comment type="cofactor">
    <cofactor evidence="14">
        <name>Zn(2+)</name>
        <dbReference type="ChEBI" id="CHEBI:29105"/>
    </cofactor>
    <text evidence="14">Binds 1 zinc ion per subunit.</text>
</comment>
<dbReference type="Pfam" id="PF02744">
    <property type="entry name" value="GalP_UDP_tr_C"/>
    <property type="match status" value="1"/>
</dbReference>
<sequence length="341" mass="37414">MYRTSGTLADGRAIHYYDDGPGHDRRAADERDLAAFTPAAELRIDPLTRQPVLIAAHRQTRTAGSAGGRCPLCPSRPGHPSEIPADDYHVAVFDNRFPSLGGAVGGRTEVVCFSAGHDQSVAALPRQRLETIGRAWADRTARLSELPGVQSVFVFENRGAEVGATLSHPHGQIYAYPYLPPVQAAVVRAARDHRVRHGGCLLCAVVEREAAGPRVVSGTGRFLAYVPEAARWPYEVHIAPRRCAADLTALADDERDELMALYGDLLRRFDGLFDDPTPYMACWHQTPLHHRDVHAHFYGQLFTIRRDVDKLKYLASSESGAGAFINDITPEAAAHRLRQSG</sequence>
<evidence type="ECO:0000256" key="15">
    <source>
        <dbReference type="RuleBase" id="RU000506"/>
    </source>
</evidence>
<dbReference type="UniPathway" id="UPA00214"/>
<organism evidence="18 19">
    <name type="scientific">Actinomadura rubrisoli</name>
    <dbReference type="NCBI Taxonomy" id="2530368"/>
    <lineage>
        <taxon>Bacteria</taxon>
        <taxon>Bacillati</taxon>
        <taxon>Actinomycetota</taxon>
        <taxon>Actinomycetes</taxon>
        <taxon>Streptosporangiales</taxon>
        <taxon>Thermomonosporaceae</taxon>
        <taxon>Actinomadura</taxon>
    </lineage>
</organism>
<evidence type="ECO:0000256" key="3">
    <source>
        <dbReference type="ARBA" id="ARBA00010951"/>
    </source>
</evidence>
<keyword evidence="9 14" id="KW-0862">Zinc</keyword>
<gene>
    <name evidence="18" type="primary">galT</name>
    <name evidence="18" type="ORF">E1298_03455</name>
</gene>
<dbReference type="GO" id="GO:0005737">
    <property type="term" value="C:cytoplasm"/>
    <property type="evidence" value="ECO:0007669"/>
    <property type="project" value="TreeGrafter"/>
</dbReference>
<evidence type="ECO:0000256" key="6">
    <source>
        <dbReference type="ARBA" id="ARBA00022679"/>
    </source>
</evidence>
<keyword evidence="7 15" id="KW-0548">Nucleotidyltransferase</keyword>
<evidence type="ECO:0000259" key="16">
    <source>
        <dbReference type="Pfam" id="PF01087"/>
    </source>
</evidence>
<keyword evidence="10 15" id="KW-0299">Galactose metabolism</keyword>
<feature type="binding site" evidence="14">
    <location>
        <position position="70"/>
    </location>
    <ligand>
        <name>Zn(2+)</name>
        <dbReference type="ChEBI" id="CHEBI:29105"/>
    </ligand>
</feature>
<dbReference type="EC" id="2.7.7.12" evidence="4 12"/>
<dbReference type="AlphaFoldDB" id="A0A4R5CGI2"/>
<comment type="caution">
    <text evidence="18">The sequence shown here is derived from an EMBL/GenBank/DDBJ whole genome shotgun (WGS) entry which is preliminary data.</text>
</comment>
<comment type="pathway">
    <text evidence="2 15">Carbohydrate metabolism; galactose metabolism.</text>
</comment>
<evidence type="ECO:0000259" key="17">
    <source>
        <dbReference type="Pfam" id="PF02744"/>
    </source>
</evidence>
<evidence type="ECO:0000256" key="1">
    <source>
        <dbReference type="ARBA" id="ARBA00001107"/>
    </source>
</evidence>
<feature type="domain" description="Galactose-1-phosphate uridyl transferase C-terminal" evidence="17">
    <location>
        <begin position="194"/>
        <end position="338"/>
    </location>
</feature>
<keyword evidence="6 15" id="KW-0808">Transferase</keyword>
<dbReference type="Gene3D" id="3.30.428.10">
    <property type="entry name" value="HIT-like"/>
    <property type="match status" value="2"/>
</dbReference>
<evidence type="ECO:0000313" key="19">
    <source>
        <dbReference type="Proteomes" id="UP000294513"/>
    </source>
</evidence>
<dbReference type="GO" id="GO:0008108">
    <property type="term" value="F:UDP-glucose:hexose-1-phosphate uridylyltransferase activity"/>
    <property type="evidence" value="ECO:0007669"/>
    <property type="project" value="UniProtKB-UniRule"/>
</dbReference>
<dbReference type="Proteomes" id="UP000294513">
    <property type="component" value="Unassembled WGS sequence"/>
</dbReference>
<feature type="binding site" evidence="14">
    <location>
        <position position="168"/>
    </location>
    <ligand>
        <name>Zn(2+)</name>
        <dbReference type="ChEBI" id="CHEBI:29105"/>
    </ligand>
</feature>
<feature type="binding site" evidence="14">
    <location>
        <position position="73"/>
    </location>
    <ligand>
        <name>Zn(2+)</name>
        <dbReference type="ChEBI" id="CHEBI:29105"/>
    </ligand>
</feature>
<proteinExistence type="inferred from homology"/>
<keyword evidence="11 15" id="KW-0119">Carbohydrate metabolism</keyword>
<evidence type="ECO:0000256" key="5">
    <source>
        <dbReference type="ARBA" id="ARBA00016340"/>
    </source>
</evidence>
<evidence type="ECO:0000256" key="7">
    <source>
        <dbReference type="ARBA" id="ARBA00022695"/>
    </source>
</evidence>
<feature type="binding site" evidence="14">
    <location>
        <position position="117"/>
    </location>
    <ligand>
        <name>Zn(2+)</name>
        <dbReference type="ChEBI" id="CHEBI:29105"/>
    </ligand>
</feature>
<feature type="domain" description="Galactose-1-phosphate uridyl transferase N-terminal" evidence="16">
    <location>
        <begin position="105"/>
        <end position="180"/>
    </location>
</feature>
<evidence type="ECO:0000256" key="12">
    <source>
        <dbReference type="NCBIfam" id="TIGR00209"/>
    </source>
</evidence>
<dbReference type="InterPro" id="IPR005849">
    <property type="entry name" value="GalP_Utransf_N"/>
</dbReference>
<evidence type="ECO:0000256" key="2">
    <source>
        <dbReference type="ARBA" id="ARBA00004947"/>
    </source>
</evidence>
<dbReference type="InterPro" id="IPR036265">
    <property type="entry name" value="HIT-like_sf"/>
</dbReference>
<protein>
    <recommendedName>
        <fullName evidence="5 12">Galactose-1-phosphate uridylyltransferase</fullName>
        <ecNumber evidence="4 12">2.7.7.12</ecNumber>
    </recommendedName>
</protein>
<dbReference type="SUPFAM" id="SSF54197">
    <property type="entry name" value="HIT-like"/>
    <property type="match status" value="2"/>
</dbReference>
<dbReference type="InterPro" id="IPR005850">
    <property type="entry name" value="GalP_Utransf_C"/>
</dbReference>
<evidence type="ECO:0000256" key="11">
    <source>
        <dbReference type="ARBA" id="ARBA00023277"/>
    </source>
</evidence>
<dbReference type="PROSITE" id="PS00117">
    <property type="entry name" value="GAL_P_UDP_TRANSF_I"/>
    <property type="match status" value="1"/>
</dbReference>
<dbReference type="InterPro" id="IPR019779">
    <property type="entry name" value="GalP_UDPtransf1_His-AS"/>
</dbReference>
<name>A0A4R5CGI2_9ACTN</name>
<dbReference type="EMBL" id="SMKU01000007">
    <property type="protein sequence ID" value="TDD96362.1"/>
    <property type="molecule type" value="Genomic_DNA"/>
</dbReference>
<evidence type="ECO:0000256" key="9">
    <source>
        <dbReference type="ARBA" id="ARBA00022833"/>
    </source>
</evidence>
<dbReference type="InterPro" id="IPR001937">
    <property type="entry name" value="GalP_UDPtransf1"/>
</dbReference>
<dbReference type="PANTHER" id="PTHR11943">
    <property type="entry name" value="GALACTOSE-1-PHOSPHATE URIDYLYLTRANSFERASE"/>
    <property type="match status" value="1"/>
</dbReference>
<dbReference type="GO" id="GO:0008270">
    <property type="term" value="F:zinc ion binding"/>
    <property type="evidence" value="ECO:0007669"/>
    <property type="project" value="InterPro"/>
</dbReference>
<keyword evidence="8 14" id="KW-0479">Metal-binding</keyword>
<feature type="active site" description="Tele-UMP-histidine intermediate" evidence="13">
    <location>
        <position position="170"/>
    </location>
</feature>
<comment type="similarity">
    <text evidence="3 15">Belongs to the galactose-1-phosphate uridylyltransferase type 1 family.</text>
</comment>
<dbReference type="NCBIfam" id="TIGR00209">
    <property type="entry name" value="galT_1"/>
    <property type="match status" value="1"/>
</dbReference>
<dbReference type="GO" id="GO:0033499">
    <property type="term" value="P:galactose catabolic process via UDP-galactose, Leloir pathway"/>
    <property type="evidence" value="ECO:0007669"/>
    <property type="project" value="TreeGrafter"/>
</dbReference>